<dbReference type="AlphaFoldDB" id="J9GRJ2"/>
<dbReference type="EMBL" id="AMCI01002421">
    <property type="protein sequence ID" value="EJX02765.1"/>
    <property type="molecule type" value="Genomic_DNA"/>
</dbReference>
<evidence type="ECO:0000256" key="3">
    <source>
        <dbReference type="ARBA" id="ARBA00022898"/>
    </source>
</evidence>
<dbReference type="Pfam" id="PF01212">
    <property type="entry name" value="Beta_elim_lyase"/>
    <property type="match status" value="1"/>
</dbReference>
<dbReference type="InterPro" id="IPR015421">
    <property type="entry name" value="PyrdxlP-dep_Trfase_major"/>
</dbReference>
<dbReference type="SUPFAM" id="SSF53383">
    <property type="entry name" value="PLP-dependent transferases"/>
    <property type="match status" value="1"/>
</dbReference>
<dbReference type="CDD" id="cd06502">
    <property type="entry name" value="TA_like"/>
    <property type="match status" value="1"/>
</dbReference>
<dbReference type="Gene3D" id="3.40.640.10">
    <property type="entry name" value="Type I PLP-dependent aspartate aminotransferase-like (Major domain)"/>
    <property type="match status" value="1"/>
</dbReference>
<dbReference type="InterPro" id="IPR001597">
    <property type="entry name" value="ArAA_b-elim_lyase/Thr_aldolase"/>
</dbReference>
<reference evidence="5" key="1">
    <citation type="journal article" date="2012" name="PLoS ONE">
        <title>Gene sets for utilization of primary and secondary nutrition supplies in the distal gut of endangered iberian lynx.</title>
        <authorList>
            <person name="Alcaide M."/>
            <person name="Messina E."/>
            <person name="Richter M."/>
            <person name="Bargiela R."/>
            <person name="Peplies J."/>
            <person name="Huws S.A."/>
            <person name="Newbold C.J."/>
            <person name="Golyshin P.N."/>
            <person name="Simon M.A."/>
            <person name="Lopez G."/>
            <person name="Yakimov M.M."/>
            <person name="Ferrer M."/>
        </authorList>
    </citation>
    <scope>NUCLEOTIDE SEQUENCE</scope>
</reference>
<evidence type="ECO:0000256" key="1">
    <source>
        <dbReference type="ARBA" id="ARBA00001933"/>
    </source>
</evidence>
<comment type="caution">
    <text evidence="5">The sequence shown here is derived from an EMBL/GenBank/DDBJ whole genome shotgun (WGS) entry which is preliminary data.</text>
</comment>
<evidence type="ECO:0000313" key="5">
    <source>
        <dbReference type="EMBL" id="EJX02765.1"/>
    </source>
</evidence>
<organism evidence="5">
    <name type="scientific">gut metagenome</name>
    <dbReference type="NCBI Taxonomy" id="749906"/>
    <lineage>
        <taxon>unclassified sequences</taxon>
        <taxon>metagenomes</taxon>
        <taxon>organismal metagenomes</taxon>
    </lineage>
</organism>
<dbReference type="GO" id="GO:0006520">
    <property type="term" value="P:amino acid metabolic process"/>
    <property type="evidence" value="ECO:0007669"/>
    <property type="project" value="InterPro"/>
</dbReference>
<name>J9GRJ2_9ZZZZ</name>
<dbReference type="GO" id="GO:0016829">
    <property type="term" value="F:lyase activity"/>
    <property type="evidence" value="ECO:0007669"/>
    <property type="project" value="InterPro"/>
</dbReference>
<dbReference type="InterPro" id="IPR015424">
    <property type="entry name" value="PyrdxlP-dep_Trfase"/>
</dbReference>
<keyword evidence="3" id="KW-0663">Pyridoxal phosphate</keyword>
<dbReference type="PANTHER" id="PTHR48097">
    <property type="entry name" value="L-THREONINE ALDOLASE-RELATED"/>
    <property type="match status" value="1"/>
</dbReference>
<comment type="similarity">
    <text evidence="2">Belongs to the threonine aldolase family.</text>
</comment>
<dbReference type="PANTHER" id="PTHR48097:SF5">
    <property type="entry name" value="LOW SPECIFICITY L-THREONINE ALDOLASE"/>
    <property type="match status" value="1"/>
</dbReference>
<comment type="cofactor">
    <cofactor evidence="1">
        <name>pyridoxal 5'-phosphate</name>
        <dbReference type="ChEBI" id="CHEBI:597326"/>
    </cofactor>
</comment>
<evidence type="ECO:0000256" key="2">
    <source>
        <dbReference type="ARBA" id="ARBA00006966"/>
    </source>
</evidence>
<protein>
    <submittedName>
        <fullName evidence="5">Low-specificity L-threonine aldolase</fullName>
    </submittedName>
</protein>
<sequence length="338" mass="37793">MRSFASDNNSSVHPKVMDALLQTNTDHAFGYGEDPWTETAVSKVKEQFARPCEVLFVFNGTGSNTMALQLMTRPYHIIFCAETAHVAVDECGAPSKATGCFMRTIPTPDGKLTPELLKPYMTNFGVEHHSQPGAIYISQCTELGTVYTPDEVKALTQFAHQHGLRVHMDGARLSNAAAALHLSLDDVSGACGVDTLTLGGTKNGLMGAECVVIFHPDLMAEARYARKQACQLASKMRYLSCQFTAFLTDNLWLECARQANEKAQRLFHELSALPDVTFTQPVESNQLFLIMPREKEEKLQQEFPFYFWNNAANEIRLVTSWDTTDEDIDRLMECIHRL</sequence>
<proteinExistence type="inferred from homology"/>
<dbReference type="InterPro" id="IPR015422">
    <property type="entry name" value="PyrdxlP-dep_Trfase_small"/>
</dbReference>
<evidence type="ECO:0000259" key="4">
    <source>
        <dbReference type="Pfam" id="PF01212"/>
    </source>
</evidence>
<feature type="domain" description="Aromatic amino acid beta-eliminating lyase/threonine aldolase" evidence="4">
    <location>
        <begin position="4"/>
        <end position="289"/>
    </location>
</feature>
<gene>
    <name evidence="5" type="ORF">EVA_09133</name>
</gene>
<dbReference type="Gene3D" id="3.90.1150.10">
    <property type="entry name" value="Aspartate Aminotransferase, domain 1"/>
    <property type="match status" value="1"/>
</dbReference>
<accession>J9GRJ2</accession>